<dbReference type="AlphaFoldDB" id="A0A9N9PXP4"/>
<dbReference type="OrthoDB" id="3556674at2759"/>
<feature type="compositionally biased region" description="Acidic residues" evidence="1">
    <location>
        <begin position="119"/>
        <end position="139"/>
    </location>
</feature>
<feature type="region of interest" description="Disordered" evidence="1">
    <location>
        <begin position="1"/>
        <end position="52"/>
    </location>
</feature>
<dbReference type="EMBL" id="CAJVRL010000088">
    <property type="protein sequence ID" value="CAG8959093.1"/>
    <property type="molecule type" value="Genomic_DNA"/>
</dbReference>
<reference evidence="2" key="1">
    <citation type="submission" date="2021-07" db="EMBL/GenBank/DDBJ databases">
        <authorList>
            <person name="Durling M."/>
        </authorList>
    </citation>
    <scope>NUCLEOTIDE SEQUENCE</scope>
</reference>
<feature type="compositionally biased region" description="Acidic residues" evidence="1">
    <location>
        <begin position="207"/>
        <end position="228"/>
    </location>
</feature>
<keyword evidence="3" id="KW-1185">Reference proteome</keyword>
<protein>
    <submittedName>
        <fullName evidence="2">Uncharacterized protein</fullName>
    </submittedName>
</protein>
<feature type="compositionally biased region" description="Polar residues" evidence="1">
    <location>
        <begin position="13"/>
        <end position="25"/>
    </location>
</feature>
<name>A0A9N9PXP4_9HELO</name>
<gene>
    <name evidence="2" type="ORF">HYFRA_00012874</name>
</gene>
<proteinExistence type="predicted"/>
<feature type="region of interest" description="Disordered" evidence="1">
    <location>
        <begin position="190"/>
        <end position="255"/>
    </location>
</feature>
<sequence length="266" mass="29613">LFFRARRLPTPPKQSSSKITMAPSQNNKKSRKGKGAGAAPAARQASRNPRADNLHAFRYRAKRDFFGHNQKKFLGKWSAENLKALEELVKKQATEKYATYPLRGKAKAAAEAAEKAKEVDEDEDEDEDEDDEMEDESQPEEVPWQVVGREPQSPGGTRKEAGNREVVSIFYILPSISNANYIASSATYPLRGKAKAAAEAAEKAKEVDEDEDEDEDEDDEMEDEGDDDTDHHLEDPSDDEDEGRRPAGNQSGVTAVLVTVQPRFVF</sequence>
<organism evidence="2 3">
    <name type="scientific">Hymenoscyphus fraxineus</name>
    <dbReference type="NCBI Taxonomy" id="746836"/>
    <lineage>
        <taxon>Eukaryota</taxon>
        <taxon>Fungi</taxon>
        <taxon>Dikarya</taxon>
        <taxon>Ascomycota</taxon>
        <taxon>Pezizomycotina</taxon>
        <taxon>Leotiomycetes</taxon>
        <taxon>Helotiales</taxon>
        <taxon>Helotiaceae</taxon>
        <taxon>Hymenoscyphus</taxon>
    </lineage>
</organism>
<dbReference type="Proteomes" id="UP000696280">
    <property type="component" value="Unassembled WGS sequence"/>
</dbReference>
<evidence type="ECO:0000313" key="3">
    <source>
        <dbReference type="Proteomes" id="UP000696280"/>
    </source>
</evidence>
<evidence type="ECO:0000313" key="2">
    <source>
        <dbReference type="EMBL" id="CAG8959093.1"/>
    </source>
</evidence>
<feature type="region of interest" description="Disordered" evidence="1">
    <location>
        <begin position="100"/>
        <end position="164"/>
    </location>
</feature>
<accession>A0A9N9PXP4</accession>
<feature type="compositionally biased region" description="Low complexity" evidence="1">
    <location>
        <begin position="37"/>
        <end position="48"/>
    </location>
</feature>
<feature type="non-terminal residue" evidence="2">
    <location>
        <position position="266"/>
    </location>
</feature>
<comment type="caution">
    <text evidence="2">The sequence shown here is derived from an EMBL/GenBank/DDBJ whole genome shotgun (WGS) entry which is preliminary data.</text>
</comment>
<evidence type="ECO:0000256" key="1">
    <source>
        <dbReference type="SAM" id="MobiDB-lite"/>
    </source>
</evidence>